<protein>
    <submittedName>
        <fullName evidence="2">Membrane protein</fullName>
    </submittedName>
</protein>
<reference evidence="2 3" key="1">
    <citation type="submission" date="2013-12" db="EMBL/GenBank/DDBJ databases">
        <title>Annotated genome of Streptomyces scopuliridis.</title>
        <authorList>
            <person name="Olson J.B."/>
        </authorList>
    </citation>
    <scope>NUCLEOTIDE SEQUENCE [LARGE SCALE GENOMIC DNA]</scope>
    <source>
        <strain evidence="2 3">RB72</strain>
    </source>
</reference>
<organism evidence="2 3">
    <name type="scientific">Streptomyces scopuliridis RB72</name>
    <dbReference type="NCBI Taxonomy" id="1440053"/>
    <lineage>
        <taxon>Bacteria</taxon>
        <taxon>Bacillati</taxon>
        <taxon>Actinomycetota</taxon>
        <taxon>Actinomycetes</taxon>
        <taxon>Kitasatosporales</taxon>
        <taxon>Streptomycetaceae</taxon>
        <taxon>Streptomyces</taxon>
    </lineage>
</organism>
<name>A0A2T7SPV9_9ACTN</name>
<keyword evidence="1" id="KW-0812">Transmembrane</keyword>
<sequence length="203" mass="22374">MRIIVGLWRWRHNPLRRGTDLVEAWVALTAVLLFALATPAVGWICGNALDASLRNTARVQHEQRHRTTAVVVARAADHRHIAYDAESLSDHSSRTRVTAKWSAADGSARTGTVSAPLRKPRAGDTFSMWTDRRTNKQVRGPVSATSARVHAVLAGFGVTVLAVGLVECARRLIIWRLVQRRYQRLDRAWAAAGPDWGRTGAGS</sequence>
<feature type="transmembrane region" description="Helical" evidence="1">
    <location>
        <begin position="21"/>
        <end position="44"/>
    </location>
</feature>
<dbReference type="EMBL" id="AZSP01000378">
    <property type="protein sequence ID" value="PVE04861.1"/>
    <property type="molecule type" value="Genomic_DNA"/>
</dbReference>
<feature type="transmembrane region" description="Helical" evidence="1">
    <location>
        <begin position="151"/>
        <end position="173"/>
    </location>
</feature>
<dbReference type="InterPro" id="IPR039708">
    <property type="entry name" value="MT1774/Rv1733c-like"/>
</dbReference>
<evidence type="ECO:0000313" key="3">
    <source>
        <dbReference type="Proteomes" id="UP000245992"/>
    </source>
</evidence>
<evidence type="ECO:0000256" key="1">
    <source>
        <dbReference type="SAM" id="Phobius"/>
    </source>
</evidence>
<comment type="caution">
    <text evidence="2">The sequence shown here is derived from an EMBL/GenBank/DDBJ whole genome shotgun (WGS) entry which is preliminary data.</text>
</comment>
<dbReference type="RefSeq" id="WP_030349610.1">
    <property type="nucleotide sequence ID" value="NZ_AZSP01000378.1"/>
</dbReference>
<keyword evidence="3" id="KW-1185">Reference proteome</keyword>
<dbReference type="PANTHER" id="PTHR42305:SF1">
    <property type="entry name" value="MEMBRANE PROTEIN RV1733C-RELATED"/>
    <property type="match status" value="1"/>
</dbReference>
<proteinExistence type="predicted"/>
<dbReference type="STRING" id="1440053.GCA_000718095_00393"/>
<keyword evidence="1" id="KW-0472">Membrane</keyword>
<dbReference type="PANTHER" id="PTHR42305">
    <property type="entry name" value="MEMBRANE PROTEIN RV1733C-RELATED"/>
    <property type="match status" value="1"/>
</dbReference>
<evidence type="ECO:0000313" key="2">
    <source>
        <dbReference type="EMBL" id="PVE04861.1"/>
    </source>
</evidence>
<gene>
    <name evidence="2" type="ORF">Y717_09310</name>
</gene>
<accession>A0A2T7SPV9</accession>
<dbReference type="Proteomes" id="UP000245992">
    <property type="component" value="Unassembled WGS sequence"/>
</dbReference>
<dbReference type="AlphaFoldDB" id="A0A2T7SPV9"/>
<keyword evidence="1" id="KW-1133">Transmembrane helix</keyword>